<organism evidence="4 5">
    <name type="scientific">Nonomuraea polychroma</name>
    <dbReference type="NCBI Taxonomy" id="46176"/>
    <lineage>
        <taxon>Bacteria</taxon>
        <taxon>Bacillati</taxon>
        <taxon>Actinomycetota</taxon>
        <taxon>Actinomycetes</taxon>
        <taxon>Streptosporangiales</taxon>
        <taxon>Streptosporangiaceae</taxon>
        <taxon>Nonomuraea</taxon>
    </lineage>
</organism>
<dbReference type="Pfam" id="PF00583">
    <property type="entry name" value="Acetyltransf_1"/>
    <property type="match status" value="1"/>
</dbReference>
<evidence type="ECO:0000313" key="5">
    <source>
        <dbReference type="Proteomes" id="UP000284824"/>
    </source>
</evidence>
<feature type="domain" description="N-acetyltransferase" evidence="3">
    <location>
        <begin position="16"/>
        <end position="177"/>
    </location>
</feature>
<reference evidence="4 5" key="1">
    <citation type="submission" date="2019-01" db="EMBL/GenBank/DDBJ databases">
        <title>Sequencing the genomes of 1000 actinobacteria strains.</title>
        <authorList>
            <person name="Klenk H.-P."/>
        </authorList>
    </citation>
    <scope>NUCLEOTIDE SEQUENCE [LARGE SCALE GENOMIC DNA]</scope>
    <source>
        <strain evidence="4 5">DSM 43925</strain>
    </source>
</reference>
<accession>A0A438MIV7</accession>
<dbReference type="Gene3D" id="3.40.630.30">
    <property type="match status" value="1"/>
</dbReference>
<dbReference type="InterPro" id="IPR050832">
    <property type="entry name" value="Bact_Acetyltransf"/>
</dbReference>
<proteinExistence type="predicted"/>
<sequence length="178" mass="19036">MRVGGAGPDTVGRMTVRLRTANDLDMPAVGALHHRSRASAYAGLVAPEALTFGSEEALGEWWAERRRWEAGTHRLTVAVSVSGIVGFSYLGPSEDEGVTELYAIHVLPGHVGTGVGRALMDDALPHLGPRAVLWVLEGNKRARPFYEKAGWSADGVTRDAPIGGELTHQLRYARTAAG</sequence>
<evidence type="ECO:0000259" key="3">
    <source>
        <dbReference type="PROSITE" id="PS51186"/>
    </source>
</evidence>
<dbReference type="GO" id="GO:0016747">
    <property type="term" value="F:acyltransferase activity, transferring groups other than amino-acyl groups"/>
    <property type="evidence" value="ECO:0007669"/>
    <property type="project" value="InterPro"/>
</dbReference>
<dbReference type="PANTHER" id="PTHR43877">
    <property type="entry name" value="AMINOALKYLPHOSPHONATE N-ACETYLTRANSFERASE-RELATED-RELATED"/>
    <property type="match status" value="1"/>
</dbReference>
<dbReference type="Proteomes" id="UP000284824">
    <property type="component" value="Unassembled WGS sequence"/>
</dbReference>
<dbReference type="EMBL" id="SAUN01000001">
    <property type="protein sequence ID" value="RVX45744.1"/>
    <property type="molecule type" value="Genomic_DNA"/>
</dbReference>
<keyword evidence="5" id="KW-1185">Reference proteome</keyword>
<protein>
    <submittedName>
        <fullName evidence="4">Acetyltransferase (GNAT) family protein</fullName>
    </submittedName>
</protein>
<name>A0A438MIV7_9ACTN</name>
<dbReference type="InterPro" id="IPR016181">
    <property type="entry name" value="Acyl_CoA_acyltransferase"/>
</dbReference>
<dbReference type="InterPro" id="IPR000182">
    <property type="entry name" value="GNAT_dom"/>
</dbReference>
<evidence type="ECO:0000313" key="4">
    <source>
        <dbReference type="EMBL" id="RVX45744.1"/>
    </source>
</evidence>
<evidence type="ECO:0000256" key="2">
    <source>
        <dbReference type="ARBA" id="ARBA00023315"/>
    </source>
</evidence>
<keyword evidence="1 4" id="KW-0808">Transferase</keyword>
<gene>
    <name evidence="4" type="ORF">EDD27_8558</name>
</gene>
<keyword evidence="2" id="KW-0012">Acyltransferase</keyword>
<dbReference type="AlphaFoldDB" id="A0A438MIV7"/>
<evidence type="ECO:0000256" key="1">
    <source>
        <dbReference type="ARBA" id="ARBA00022679"/>
    </source>
</evidence>
<dbReference type="PROSITE" id="PS51186">
    <property type="entry name" value="GNAT"/>
    <property type="match status" value="1"/>
</dbReference>
<dbReference type="SUPFAM" id="SSF55729">
    <property type="entry name" value="Acyl-CoA N-acyltransferases (Nat)"/>
    <property type="match status" value="1"/>
</dbReference>
<dbReference type="CDD" id="cd04301">
    <property type="entry name" value="NAT_SF"/>
    <property type="match status" value="1"/>
</dbReference>
<comment type="caution">
    <text evidence="4">The sequence shown here is derived from an EMBL/GenBank/DDBJ whole genome shotgun (WGS) entry which is preliminary data.</text>
</comment>